<dbReference type="SUPFAM" id="SSF53335">
    <property type="entry name" value="S-adenosyl-L-methionine-dependent methyltransferases"/>
    <property type="match status" value="1"/>
</dbReference>
<dbReference type="EMBL" id="VINQ01000002">
    <property type="protein sequence ID" value="KAA0920288.1"/>
    <property type="molecule type" value="Genomic_DNA"/>
</dbReference>
<evidence type="ECO:0000259" key="1">
    <source>
        <dbReference type="Pfam" id="PF04577"/>
    </source>
</evidence>
<dbReference type="GO" id="GO:0032259">
    <property type="term" value="P:methylation"/>
    <property type="evidence" value="ECO:0007669"/>
    <property type="project" value="UniProtKB-KW"/>
</dbReference>
<comment type="caution">
    <text evidence="3">The sequence shown here is derived from an EMBL/GenBank/DDBJ whole genome shotgun (WGS) entry which is preliminary data.</text>
</comment>
<evidence type="ECO:0000259" key="2">
    <source>
        <dbReference type="Pfam" id="PF05050"/>
    </source>
</evidence>
<evidence type="ECO:0000313" key="4">
    <source>
        <dbReference type="Proteomes" id="UP000325291"/>
    </source>
</evidence>
<dbReference type="Proteomes" id="UP000325291">
    <property type="component" value="Unassembled WGS sequence"/>
</dbReference>
<protein>
    <submittedName>
        <fullName evidence="3">FkbM family methyltransferase</fullName>
    </submittedName>
</protein>
<keyword evidence="3" id="KW-0489">Methyltransferase</keyword>
<gene>
    <name evidence="3" type="ORF">FLO80_04025</name>
</gene>
<dbReference type="NCBIfam" id="TIGR01444">
    <property type="entry name" value="fkbM_fam"/>
    <property type="match status" value="1"/>
</dbReference>
<dbReference type="InterPro" id="IPR049625">
    <property type="entry name" value="Glyco_transf_61_cat"/>
</dbReference>
<organism evidence="3 4">
    <name type="scientific">Aquicoccus porphyridii</name>
    <dbReference type="NCBI Taxonomy" id="1852029"/>
    <lineage>
        <taxon>Bacteria</taxon>
        <taxon>Pseudomonadati</taxon>
        <taxon>Pseudomonadota</taxon>
        <taxon>Alphaproteobacteria</taxon>
        <taxon>Rhodobacterales</taxon>
        <taxon>Paracoccaceae</taxon>
        <taxon>Aquicoccus</taxon>
    </lineage>
</organism>
<dbReference type="Gene3D" id="3.40.50.150">
    <property type="entry name" value="Vaccinia Virus protein VP39"/>
    <property type="match status" value="1"/>
</dbReference>
<dbReference type="InterPro" id="IPR006342">
    <property type="entry name" value="FkbM_mtfrase"/>
</dbReference>
<dbReference type="Pfam" id="PF05050">
    <property type="entry name" value="Methyltransf_21"/>
    <property type="match status" value="1"/>
</dbReference>
<keyword evidence="4" id="KW-1185">Reference proteome</keyword>
<dbReference type="Pfam" id="PF04577">
    <property type="entry name" value="Glyco_transf_61"/>
    <property type="match status" value="1"/>
</dbReference>
<feature type="domain" description="Methyltransferase FkbM" evidence="2">
    <location>
        <begin position="73"/>
        <end position="195"/>
    </location>
</feature>
<feature type="domain" description="Glycosyltransferase 61 catalytic" evidence="1">
    <location>
        <begin position="318"/>
        <end position="491"/>
    </location>
</feature>
<dbReference type="InterPro" id="IPR029063">
    <property type="entry name" value="SAM-dependent_MTases_sf"/>
</dbReference>
<proteinExistence type="predicted"/>
<evidence type="ECO:0000313" key="3">
    <source>
        <dbReference type="EMBL" id="KAA0920288.1"/>
    </source>
</evidence>
<dbReference type="GO" id="GO:0008168">
    <property type="term" value="F:methyltransferase activity"/>
    <property type="evidence" value="ECO:0007669"/>
    <property type="project" value="UniProtKB-KW"/>
</dbReference>
<dbReference type="AlphaFoldDB" id="A0A5A9ZSK4"/>
<dbReference type="GO" id="GO:0016757">
    <property type="term" value="F:glycosyltransferase activity"/>
    <property type="evidence" value="ECO:0007669"/>
    <property type="project" value="InterPro"/>
</dbReference>
<dbReference type="RefSeq" id="WP_111363654.1">
    <property type="nucleotide sequence ID" value="NZ_VINQ01000002.1"/>
</dbReference>
<sequence length="596" mass="65054">MTTASIAATCKGVRVPHSPFLTDTRIRRIDEARYEGDEIAGALAVVQSGDRVLEMGAGLGIVGAVTALNAKPAAILSFEANPDLIPHARALYAENKLDNVIELRNEVVISAPNRPETVTFHIQNSFLGSSLIAKTTRKTRPVEVPTAGFDDLRDAFHPDVLIMDIEGGELDFLEHADLHGIRAVVIEFHPDVYGVQGAKACKNALRQAGFAKNPDLSTRFVWTCTRSPEQARLASGPPRPSGGWSESLRSVDKAVIHPAEDSGLSTPSGVQDANGLDVAEAALWRNARRMNLPFDRPTAPIPELPGTWLWGGVMWRYFAHFIVESVGRLWALDAPEIGRPEGILFIPRRPLVETELVNFQSGFFREMGIDLPIKVLSEPTRVERLIVPGQGFGLGDISAGTEPFRRFTHNRFGANIAPEGGDRLYISRSRLGPKRGALLGEDRIEQALAAQGYEIFHPERHDIPTQIARYKAARKIIASEGSALHLFAFCGRSDQQVAVIPRRRSGATRHILTHIKSFTGSDPILLDVLCRVWQPVATQRARLSVGEPDLPLLHRALVDNGFVTGGPSGWEPLDEGEIRASLGGDYTPSELSLATG</sequence>
<reference evidence="3 4" key="1">
    <citation type="submission" date="2019-07" db="EMBL/GenBank/DDBJ databases">
        <title>Aquicoccus porphyridii gen. nov., sp. nov., isolated from a small marine red alga, Porphyridium marinum.</title>
        <authorList>
            <person name="Liu L."/>
        </authorList>
    </citation>
    <scope>NUCLEOTIDE SEQUENCE [LARGE SCALE GENOMIC DNA]</scope>
    <source>
        <strain evidence="3 4">L1 8-17</strain>
    </source>
</reference>
<keyword evidence="3" id="KW-0808">Transferase</keyword>
<accession>A0A5A9ZSK4</accession>
<name>A0A5A9ZSK4_9RHOB</name>